<keyword evidence="10" id="KW-1185">Reference proteome</keyword>
<dbReference type="EMBL" id="UXUI01011504">
    <property type="protein sequence ID" value="VDD96290.1"/>
    <property type="molecule type" value="Genomic_DNA"/>
</dbReference>
<protein>
    <submittedName>
        <fullName evidence="11">Ephrin RBD domain-containing protein</fullName>
    </submittedName>
</protein>
<evidence type="ECO:0000259" key="8">
    <source>
        <dbReference type="PROSITE" id="PS51551"/>
    </source>
</evidence>
<evidence type="ECO:0000256" key="2">
    <source>
        <dbReference type="ARBA" id="ARBA00022729"/>
    </source>
</evidence>
<dbReference type="InterPro" id="IPR031328">
    <property type="entry name" value="Ephrin"/>
</dbReference>
<dbReference type="PANTHER" id="PTHR11304:SF29">
    <property type="entry name" value="EPHRIN"/>
    <property type="match status" value="1"/>
</dbReference>
<dbReference type="PANTHER" id="PTHR11304">
    <property type="entry name" value="EPHRIN"/>
    <property type="match status" value="1"/>
</dbReference>
<dbReference type="STRING" id="51028.A0A0N4VLJ5"/>
<keyword evidence="4" id="KW-1015">Disulfide bond</keyword>
<organism evidence="11">
    <name type="scientific">Enterobius vermicularis</name>
    <name type="common">Human pinworm</name>
    <dbReference type="NCBI Taxonomy" id="51028"/>
    <lineage>
        <taxon>Eukaryota</taxon>
        <taxon>Metazoa</taxon>
        <taxon>Ecdysozoa</taxon>
        <taxon>Nematoda</taxon>
        <taxon>Chromadorea</taxon>
        <taxon>Rhabditida</taxon>
        <taxon>Spirurina</taxon>
        <taxon>Oxyuridomorpha</taxon>
        <taxon>Oxyuroidea</taxon>
        <taxon>Oxyuridae</taxon>
        <taxon>Enterobius</taxon>
    </lineage>
</organism>
<dbReference type="SUPFAM" id="SSF49503">
    <property type="entry name" value="Cupredoxins"/>
    <property type="match status" value="1"/>
</dbReference>
<evidence type="ECO:0000256" key="6">
    <source>
        <dbReference type="PROSITE-ProRule" id="PRU00884"/>
    </source>
</evidence>
<dbReference type="InterPro" id="IPR008972">
    <property type="entry name" value="Cupredoxin"/>
</dbReference>
<dbReference type="GO" id="GO:0007411">
    <property type="term" value="P:axon guidance"/>
    <property type="evidence" value="ECO:0007669"/>
    <property type="project" value="TreeGrafter"/>
</dbReference>
<keyword evidence="3 7" id="KW-0472">Membrane</keyword>
<gene>
    <name evidence="9" type="ORF">EVEC_LOCUS11041</name>
</gene>
<dbReference type="CDD" id="cd02675">
    <property type="entry name" value="Ephrin_ectodomain"/>
    <property type="match status" value="1"/>
</dbReference>
<comment type="subcellular location">
    <subcellularLocation>
        <location evidence="1">Membrane</location>
    </subcellularLocation>
</comment>
<dbReference type="AlphaFoldDB" id="A0A0N4VLJ5"/>
<dbReference type="Pfam" id="PF00812">
    <property type="entry name" value="Ephrin"/>
    <property type="match status" value="1"/>
</dbReference>
<evidence type="ECO:0000256" key="3">
    <source>
        <dbReference type="ARBA" id="ARBA00023136"/>
    </source>
</evidence>
<evidence type="ECO:0000313" key="11">
    <source>
        <dbReference type="WBParaSite" id="EVEC_0001176301-mRNA-1"/>
    </source>
</evidence>
<evidence type="ECO:0000256" key="5">
    <source>
        <dbReference type="ARBA" id="ARBA00023180"/>
    </source>
</evidence>
<evidence type="ECO:0000256" key="1">
    <source>
        <dbReference type="ARBA" id="ARBA00004370"/>
    </source>
</evidence>
<evidence type="ECO:0000256" key="7">
    <source>
        <dbReference type="RuleBase" id="RU004375"/>
    </source>
</evidence>
<name>A0A0N4VLJ5_ENTVE</name>
<evidence type="ECO:0000256" key="4">
    <source>
        <dbReference type="ARBA" id="ARBA00023157"/>
    </source>
</evidence>
<comment type="similarity">
    <text evidence="6 7">Belongs to the ephrin family.</text>
</comment>
<accession>A0A0N4VLJ5</accession>
<feature type="domain" description="Ephrin RBD" evidence="8">
    <location>
        <begin position="1"/>
        <end position="121"/>
    </location>
</feature>
<dbReference type="InterPro" id="IPR001799">
    <property type="entry name" value="Ephrin_RBD"/>
</dbReference>
<dbReference type="GO" id="GO:0048013">
    <property type="term" value="P:ephrin receptor signaling pathway"/>
    <property type="evidence" value="ECO:0007669"/>
    <property type="project" value="TreeGrafter"/>
</dbReference>
<keyword evidence="5" id="KW-0325">Glycoprotein</keyword>
<evidence type="ECO:0000313" key="9">
    <source>
        <dbReference type="EMBL" id="VDD96290.1"/>
    </source>
</evidence>
<reference evidence="9 10" key="2">
    <citation type="submission" date="2018-10" db="EMBL/GenBank/DDBJ databases">
        <authorList>
            <consortium name="Pathogen Informatics"/>
        </authorList>
    </citation>
    <scope>NUCLEOTIDE SEQUENCE [LARGE SCALE GENOMIC DNA]</scope>
</reference>
<reference evidence="11" key="1">
    <citation type="submission" date="2017-02" db="UniProtKB">
        <authorList>
            <consortium name="WormBaseParasite"/>
        </authorList>
    </citation>
    <scope>IDENTIFICATION</scope>
</reference>
<dbReference type="OrthoDB" id="6250301at2759"/>
<keyword evidence="2" id="KW-0732">Signal</keyword>
<dbReference type="Gene3D" id="2.60.40.420">
    <property type="entry name" value="Cupredoxins - blue copper proteins"/>
    <property type="match status" value="1"/>
</dbReference>
<dbReference type="PROSITE" id="PS51551">
    <property type="entry name" value="EPHRIN_RBD_2"/>
    <property type="match status" value="1"/>
</dbReference>
<dbReference type="GO" id="GO:0046875">
    <property type="term" value="F:ephrin receptor binding"/>
    <property type="evidence" value="ECO:0007669"/>
    <property type="project" value="TreeGrafter"/>
</dbReference>
<dbReference type="GO" id="GO:0005886">
    <property type="term" value="C:plasma membrane"/>
    <property type="evidence" value="ECO:0007669"/>
    <property type="project" value="TreeGrafter"/>
</dbReference>
<proteinExistence type="inferred from homology"/>
<dbReference type="PRINTS" id="PR01347">
    <property type="entry name" value="EPHRIN"/>
</dbReference>
<dbReference type="Proteomes" id="UP000274131">
    <property type="component" value="Unassembled WGS sequence"/>
</dbReference>
<dbReference type="WBParaSite" id="EVEC_0001176301-mRNA-1">
    <property type="protein sequence ID" value="EVEC_0001176301-mRNA-1"/>
    <property type="gene ID" value="EVEC_0001176301"/>
</dbReference>
<comment type="caution">
    <text evidence="6">Lacks conserved residue(s) required for the propagation of feature annotation.</text>
</comment>
<sequence>DRRNTHVISVRLFDRVNILCPSPSQYSSVPYEYTKLYAVSSDGYDVCELQDEKPVGVCQDPFRQSTISITFRNFSPLPGALEFKPGKSYYVISTSNGTKEGIDNRFGGLCENKHMKLKFEVHSGMFRIKSKTASSSMSTPLLYIIHTSDSNSDNYFAQGSINYVMAFKFPEKH</sequence>
<evidence type="ECO:0000313" key="10">
    <source>
        <dbReference type="Proteomes" id="UP000274131"/>
    </source>
</evidence>